<dbReference type="Proteomes" id="UP001056120">
    <property type="component" value="Linkage Group LG01"/>
</dbReference>
<reference evidence="1 2" key="2">
    <citation type="journal article" date="2022" name="Mol. Ecol. Resour.">
        <title>The genomes of chicory, endive, great burdock and yacon provide insights into Asteraceae paleo-polyploidization history and plant inulin production.</title>
        <authorList>
            <person name="Fan W."/>
            <person name="Wang S."/>
            <person name="Wang H."/>
            <person name="Wang A."/>
            <person name="Jiang F."/>
            <person name="Liu H."/>
            <person name="Zhao H."/>
            <person name="Xu D."/>
            <person name="Zhang Y."/>
        </authorList>
    </citation>
    <scope>NUCLEOTIDE SEQUENCE [LARGE SCALE GENOMIC DNA]</scope>
    <source>
        <strain evidence="2">cv. Yunnan</strain>
        <tissue evidence="1">Leaves</tissue>
    </source>
</reference>
<keyword evidence="2" id="KW-1185">Reference proteome</keyword>
<protein>
    <submittedName>
        <fullName evidence="1">Uncharacterized protein</fullName>
    </submittedName>
</protein>
<reference evidence="2" key="1">
    <citation type="journal article" date="2022" name="Mol. Ecol. Resour.">
        <title>The genomes of chicory, endive, great burdock and yacon provide insights into Asteraceae palaeo-polyploidization history and plant inulin production.</title>
        <authorList>
            <person name="Fan W."/>
            <person name="Wang S."/>
            <person name="Wang H."/>
            <person name="Wang A."/>
            <person name="Jiang F."/>
            <person name="Liu H."/>
            <person name="Zhao H."/>
            <person name="Xu D."/>
            <person name="Zhang Y."/>
        </authorList>
    </citation>
    <scope>NUCLEOTIDE SEQUENCE [LARGE SCALE GENOMIC DNA]</scope>
    <source>
        <strain evidence="2">cv. Yunnan</strain>
    </source>
</reference>
<organism evidence="1 2">
    <name type="scientific">Smallanthus sonchifolius</name>
    <dbReference type="NCBI Taxonomy" id="185202"/>
    <lineage>
        <taxon>Eukaryota</taxon>
        <taxon>Viridiplantae</taxon>
        <taxon>Streptophyta</taxon>
        <taxon>Embryophyta</taxon>
        <taxon>Tracheophyta</taxon>
        <taxon>Spermatophyta</taxon>
        <taxon>Magnoliopsida</taxon>
        <taxon>eudicotyledons</taxon>
        <taxon>Gunneridae</taxon>
        <taxon>Pentapetalae</taxon>
        <taxon>asterids</taxon>
        <taxon>campanulids</taxon>
        <taxon>Asterales</taxon>
        <taxon>Asteraceae</taxon>
        <taxon>Asteroideae</taxon>
        <taxon>Heliantheae alliance</taxon>
        <taxon>Millerieae</taxon>
        <taxon>Smallanthus</taxon>
    </lineage>
</organism>
<evidence type="ECO:0000313" key="2">
    <source>
        <dbReference type="Proteomes" id="UP001056120"/>
    </source>
</evidence>
<dbReference type="EMBL" id="CM042018">
    <property type="protein sequence ID" value="KAI3826907.1"/>
    <property type="molecule type" value="Genomic_DNA"/>
</dbReference>
<gene>
    <name evidence="1" type="ORF">L1987_00967</name>
</gene>
<name>A0ACB9K3S7_9ASTR</name>
<comment type="caution">
    <text evidence="1">The sequence shown here is derived from an EMBL/GenBank/DDBJ whole genome shotgun (WGS) entry which is preliminary data.</text>
</comment>
<proteinExistence type="predicted"/>
<sequence length="105" mass="11717">MLSYSLLVGNGFMLKFRVKTVTGKLLLPVKTMDRIGIVSSKLPDSDSVGDGKEPKMDQIHIFTDRVFKPEKLNRIRLSSVTDNPTPDSDSKSDKKLAPDVIVRIE</sequence>
<evidence type="ECO:0000313" key="1">
    <source>
        <dbReference type="EMBL" id="KAI3826907.1"/>
    </source>
</evidence>
<accession>A0ACB9K3S7</accession>